<name>A0ABY2IIQ1_9MICO</name>
<organism evidence="3 4">
    <name type="scientific">Cryobacterium glucosi</name>
    <dbReference type="NCBI Taxonomy" id="1259175"/>
    <lineage>
        <taxon>Bacteria</taxon>
        <taxon>Bacillati</taxon>
        <taxon>Actinomycetota</taxon>
        <taxon>Actinomycetes</taxon>
        <taxon>Micrococcales</taxon>
        <taxon>Microbacteriaceae</taxon>
        <taxon>Cryobacterium</taxon>
    </lineage>
</organism>
<keyword evidence="4" id="KW-1185">Reference proteome</keyword>
<dbReference type="Proteomes" id="UP000297604">
    <property type="component" value="Unassembled WGS sequence"/>
</dbReference>
<evidence type="ECO:0000256" key="2">
    <source>
        <dbReference type="SAM" id="SignalP"/>
    </source>
</evidence>
<dbReference type="RefSeq" id="WP_134562167.1">
    <property type="nucleotide sequence ID" value="NZ_SOFS01000044.1"/>
</dbReference>
<gene>
    <name evidence="3" type="ORF">E3O46_17170</name>
</gene>
<feature type="signal peptide" evidence="2">
    <location>
        <begin position="1"/>
        <end position="31"/>
    </location>
</feature>
<reference evidence="3 4" key="1">
    <citation type="submission" date="2019-03" db="EMBL/GenBank/DDBJ databases">
        <title>Genomics of glacier-inhabiting Cryobacterium strains.</title>
        <authorList>
            <person name="Liu Q."/>
            <person name="Xin Y.-H."/>
        </authorList>
    </citation>
    <scope>NUCLEOTIDE SEQUENCE [LARGE SCALE GENOMIC DNA]</scope>
    <source>
        <strain evidence="3 4">MDB1-5</strain>
    </source>
</reference>
<feature type="compositionally biased region" description="Polar residues" evidence="1">
    <location>
        <begin position="265"/>
        <end position="283"/>
    </location>
</feature>
<evidence type="ECO:0000313" key="3">
    <source>
        <dbReference type="EMBL" id="TFC16872.1"/>
    </source>
</evidence>
<evidence type="ECO:0000256" key="1">
    <source>
        <dbReference type="SAM" id="MobiDB-lite"/>
    </source>
</evidence>
<dbReference type="EMBL" id="SOFS01000044">
    <property type="protein sequence ID" value="TFC16872.1"/>
    <property type="molecule type" value="Genomic_DNA"/>
</dbReference>
<comment type="caution">
    <text evidence="3">The sequence shown here is derived from an EMBL/GenBank/DDBJ whole genome shotgun (WGS) entry which is preliminary data.</text>
</comment>
<proteinExistence type="predicted"/>
<keyword evidence="2" id="KW-0732">Signal</keyword>
<feature type="region of interest" description="Disordered" evidence="1">
    <location>
        <begin position="264"/>
        <end position="283"/>
    </location>
</feature>
<evidence type="ECO:0000313" key="4">
    <source>
        <dbReference type="Proteomes" id="UP000297604"/>
    </source>
</evidence>
<accession>A0ABY2IIQ1</accession>
<sequence length="283" mass="29052">MRKRTRFGLAGLAVIGLAALVVANLPGHAEAAVNFSDPSVGFRDQASGAYLRIDLDSAAVGVGQFYFSAPGVGLVVPANTATLDPHSAHDEQFRFDGAGTQYASAVLTSDIAQPVPSGASGTATIKVIGHDDPTARTASVEVWINGKHFTLKAAPAPHNAGPTLTAVITALKTTDLGALYDLGDPSLRNGLTREQFVAAIGATGGGSVTGLTPTGATTYVTTSAGADFALTPITFDYVKNGVAGEVTAHLRLIYTGGQWRYMTMQPDNAPSNSDSNAPDPTVP</sequence>
<protein>
    <submittedName>
        <fullName evidence="3">Uncharacterized protein</fullName>
    </submittedName>
</protein>
<feature type="chain" id="PRO_5047311178" evidence="2">
    <location>
        <begin position="32"/>
        <end position="283"/>
    </location>
</feature>